<comment type="caution">
    <text evidence="1">The sequence shown here is derived from an EMBL/GenBank/DDBJ whole genome shotgun (WGS) entry which is preliminary data.</text>
</comment>
<gene>
    <name evidence="1" type="ORF">M529_12005</name>
</gene>
<protein>
    <submittedName>
        <fullName evidence="1">Uncharacterized protein</fullName>
    </submittedName>
</protein>
<accession>T0J1V4</accession>
<organism evidence="1 2">
    <name type="scientific">Sphingobium ummariense RL-3</name>
    <dbReference type="NCBI Taxonomy" id="1346791"/>
    <lineage>
        <taxon>Bacteria</taxon>
        <taxon>Pseudomonadati</taxon>
        <taxon>Pseudomonadota</taxon>
        <taxon>Alphaproteobacteria</taxon>
        <taxon>Sphingomonadales</taxon>
        <taxon>Sphingomonadaceae</taxon>
        <taxon>Sphingobium</taxon>
    </lineage>
</organism>
<keyword evidence="2" id="KW-1185">Reference proteome</keyword>
<dbReference type="RefSeq" id="WP_021318200.1">
    <property type="nucleotide sequence ID" value="NZ_AUWY01000082.1"/>
</dbReference>
<name>T0J1V4_9SPHN</name>
<dbReference type="EMBL" id="AUWY01000082">
    <property type="protein sequence ID" value="EQB31951.1"/>
    <property type="molecule type" value="Genomic_DNA"/>
</dbReference>
<dbReference type="Proteomes" id="UP000015523">
    <property type="component" value="Unassembled WGS sequence"/>
</dbReference>
<proteinExistence type="predicted"/>
<dbReference type="PATRIC" id="fig|1346791.3.peg.2310"/>
<reference evidence="1 2" key="1">
    <citation type="journal article" date="2013" name="Genome Announc.">
        <title>Draft Genome Sequence of Sphingobium ummariense Strain RL-3, a Hexachlorocyclohexane-Degrading Bacterium.</title>
        <authorList>
            <person name="Kohli P."/>
            <person name="Dua A."/>
            <person name="Sangwan N."/>
            <person name="Oldach P."/>
            <person name="Khurana J.P."/>
            <person name="Lal R."/>
        </authorList>
    </citation>
    <scope>NUCLEOTIDE SEQUENCE [LARGE SCALE GENOMIC DNA]</scope>
    <source>
        <strain evidence="1 2">RL-3</strain>
    </source>
</reference>
<evidence type="ECO:0000313" key="1">
    <source>
        <dbReference type="EMBL" id="EQB31951.1"/>
    </source>
</evidence>
<evidence type="ECO:0000313" key="2">
    <source>
        <dbReference type="Proteomes" id="UP000015523"/>
    </source>
</evidence>
<dbReference type="AlphaFoldDB" id="T0J1V4"/>
<sequence>MVAVNRKASQIATVITDLADDDFWLGVTAGLEDAVLHAATIERYIRNKFLADPIEGVLTVPPNYLEGDNASALLNATALAARALRRPWQLRGGVIYTALDKVTTWTSLNFNEAQILTVNAGQADPVIEIAARTEDVEVVPLETANAWTLIKGSAFIPELVGQRGWTYTIDGSDTDIQRAGGGRIRQGQSFTVVTDDGQISTALRVAFTQPFAAGTVITRQRVRKPLIVSGLNIRVAEAAETAGRDMLVAVRRSNSVIRDAVLFNEMPLEIRQGFLHENCEGIVYDNSLVDGLHINATNYGWNGNIASGVTFRDCRASGSRRDIEGHKCVDYRVVGGNFPDGLGGHWLHGLYLSAMPTIGASNPNNPYCIQMAGSDLIGAAHFQLDNGSIQAVKIRGDIFELGGVVDLRGSVFRLDNSANQLGEASPDIYLVRLGGQNPGYDTGRAVSMPAAIDMTDVTVELVGDCNFSVRALALTTSANAASFPQPIQMSGRAEIDLSLVNFPDAIAAGCSEPTYVGLPPVRIDYLRPQTSVGTGYEMSIRGIPDLRLYADAGVCDDLAAARAAIRIEGLRRSRLTARYGGARALHLTNCARPEDVEVADGTNTALGDEEYSFNAFARPTATNLAAGRYFHGHGLGPNTASVAVEANKPYLFAFERTVDIDALAIEITGAGAGGCYAGIYAADAEGNPWLLMATAAELDTNSTGIKPLLISARRLWGKCFLAMAFSGTPTLRASTLSATQLHDAYGRGGFNTTTADAYLTFTDPWTYGPLPVLCPAVKAEAATSGVPAIAVRTA</sequence>
<dbReference type="STRING" id="1346791.M529_12005"/>